<accession>A0A9P7AWJ3</accession>
<organism evidence="2 3">
    <name type="scientific">Hyphodiscus hymeniophilus</name>
    <dbReference type="NCBI Taxonomy" id="353542"/>
    <lineage>
        <taxon>Eukaryota</taxon>
        <taxon>Fungi</taxon>
        <taxon>Dikarya</taxon>
        <taxon>Ascomycota</taxon>
        <taxon>Pezizomycotina</taxon>
        <taxon>Leotiomycetes</taxon>
        <taxon>Helotiales</taxon>
        <taxon>Hyphodiscaceae</taxon>
        <taxon>Hyphodiscus</taxon>
    </lineage>
</organism>
<evidence type="ECO:0000256" key="1">
    <source>
        <dbReference type="SAM" id="MobiDB-lite"/>
    </source>
</evidence>
<gene>
    <name evidence="2" type="ORF">D0Z07_5239</name>
</gene>
<comment type="caution">
    <text evidence="2">The sequence shown here is derived from an EMBL/GenBank/DDBJ whole genome shotgun (WGS) entry which is preliminary data.</text>
</comment>
<reference evidence="2" key="1">
    <citation type="submission" date="2019-07" db="EMBL/GenBank/DDBJ databases">
        <title>Hyphodiscus hymeniophilus genome sequencing and assembly.</title>
        <authorList>
            <person name="Kramer G."/>
            <person name="Nodwell J."/>
        </authorList>
    </citation>
    <scope>NUCLEOTIDE SEQUENCE</scope>
    <source>
        <strain evidence="2">ATCC 34498</strain>
    </source>
</reference>
<dbReference type="Pfam" id="PF09428">
    <property type="entry name" value="DUF2011"/>
    <property type="match status" value="1"/>
</dbReference>
<sequence length="283" mass="32386">MFDLPDAKWVRRSDLYKRSQSASPNPSEPDPHLEAELRARLASIYGPLSDHLISGSGAYNEPADFDTEDRASVEHGQQEFEFRLFSTSGAGRSVNEEDVVAQKVLLNGDDEEDGDGGFVVKDRNRGYYFAEKAFGERQMGFEIMALSGNDVLSRARRRAWGLEVPWRVRVLHAGKTEVGGVLNEMGPEEREKDAKRRRPGKKRRITLRQRQKLRQELQQQKKAEMEAKEEAEREKRTRRNREKKVKKKMKEKAKKADSTMEVDSNGTANLKEYSSVAMKEIPD</sequence>
<keyword evidence="3" id="KW-1185">Reference proteome</keyword>
<feature type="compositionally biased region" description="Basic and acidic residues" evidence="1">
    <location>
        <begin position="213"/>
        <end position="235"/>
    </location>
</feature>
<feature type="compositionally biased region" description="Basic residues" evidence="1">
    <location>
        <begin position="236"/>
        <end position="253"/>
    </location>
</feature>
<dbReference type="Proteomes" id="UP000785200">
    <property type="component" value="Unassembled WGS sequence"/>
</dbReference>
<dbReference type="OrthoDB" id="5425061at2759"/>
<evidence type="ECO:0000313" key="2">
    <source>
        <dbReference type="EMBL" id="KAG0648271.1"/>
    </source>
</evidence>
<feature type="compositionally biased region" description="Basic residues" evidence="1">
    <location>
        <begin position="195"/>
        <end position="212"/>
    </location>
</feature>
<dbReference type="EMBL" id="VNKQ01000010">
    <property type="protein sequence ID" value="KAG0648271.1"/>
    <property type="molecule type" value="Genomic_DNA"/>
</dbReference>
<feature type="region of interest" description="Disordered" evidence="1">
    <location>
        <begin position="184"/>
        <end position="283"/>
    </location>
</feature>
<dbReference type="AlphaFoldDB" id="A0A9P7AWJ3"/>
<evidence type="ECO:0000313" key="3">
    <source>
        <dbReference type="Proteomes" id="UP000785200"/>
    </source>
</evidence>
<protein>
    <submittedName>
        <fullName evidence="2">Uncharacterized protein</fullName>
    </submittedName>
</protein>
<proteinExistence type="predicted"/>
<dbReference type="InterPro" id="IPR018555">
    <property type="entry name" value="C630.06c-like"/>
</dbReference>
<name>A0A9P7AWJ3_9HELO</name>